<dbReference type="Pfam" id="PF09950">
    <property type="entry name" value="Major_capside"/>
    <property type="match status" value="1"/>
</dbReference>
<sequence length="341" mass="38416">MGRTLTLTEKQFMNANGDIGNNDVGFQVAIQTLTQLSQKIVEQKFYEISISDFMNVDVGSGAWQEEYMQAREYYTGGGFEEGDIDDHAGSGKLSEVDAAIDTMSVPNRFWAKKVSWRKPQLEQAARNMIPWDQPAAKLRSLKKNWDLGIQELAFIGHSTIPRITGLLNNREVNSNTSILPVPISSMTQAQMNNFVKLVLNAYFVNSNSTQMPNRFVVPTSDYLGLGQPFPGSVAQITMLEYLLNMLKKQTRNEDFDIIPLKYAEKEFQLKRGNNVLGRYTLYFSAPKNIETPTLRLPIDFQLITGRLSDDNLSVPTTAFGQYSSVLISRPREVLYLDVLSA</sequence>
<accession>A0A388TC83</accession>
<keyword evidence="2" id="KW-1185">Reference proteome</keyword>
<dbReference type="PIRSF" id="PIRSF029202">
    <property type="entry name" value="UCP029202"/>
    <property type="match status" value="1"/>
</dbReference>
<evidence type="ECO:0000313" key="2">
    <source>
        <dbReference type="Proteomes" id="UP000269352"/>
    </source>
</evidence>
<dbReference type="Proteomes" id="UP000269352">
    <property type="component" value="Unassembled WGS sequence"/>
</dbReference>
<evidence type="ECO:0000313" key="1">
    <source>
        <dbReference type="EMBL" id="GBR73942.1"/>
    </source>
</evidence>
<comment type="caution">
    <text evidence="1">The sequence shown here is derived from an EMBL/GenBank/DDBJ whole genome shotgun (WGS) entry which is preliminary data.</text>
</comment>
<gene>
    <name evidence="1" type="ORF">NO1_1200</name>
</gene>
<dbReference type="AlphaFoldDB" id="A0A388TC83"/>
<reference evidence="1 2" key="1">
    <citation type="journal article" date="2019" name="ISME J.">
        <title>Genome analyses of uncultured TG2/ZB3 bacteria in 'Margulisbacteria' specifically attached to ectosymbiotic spirochetes of protists in the termite gut.</title>
        <authorList>
            <person name="Utami Y.D."/>
            <person name="Kuwahara H."/>
            <person name="Igai K."/>
            <person name="Murakami T."/>
            <person name="Sugaya K."/>
            <person name="Morikawa T."/>
            <person name="Nagura Y."/>
            <person name="Yuki M."/>
            <person name="Deevong P."/>
            <person name="Inoue T."/>
            <person name="Kihara K."/>
            <person name="Lo N."/>
            <person name="Yamada A."/>
            <person name="Ohkuma M."/>
            <person name="Hongoh Y."/>
        </authorList>
    </citation>
    <scope>NUCLEOTIDE SEQUENCE [LARGE SCALE GENOMIC DNA]</scope>
    <source>
        <strain evidence="1">NkOx7-01</strain>
    </source>
</reference>
<proteinExistence type="predicted"/>
<protein>
    <submittedName>
        <fullName evidence="1">Bacteriophage protein</fullName>
    </submittedName>
</protein>
<dbReference type="EMBL" id="BGZN01000025">
    <property type="protein sequence ID" value="GBR73942.1"/>
    <property type="molecule type" value="Genomic_DNA"/>
</dbReference>
<dbReference type="InterPro" id="IPR020049">
    <property type="entry name" value="Major_capsid-like"/>
</dbReference>
<name>A0A388TC83_TERA1</name>
<organism evidence="1 2">
    <name type="scientific">Termititenax aidoneus</name>
    <dbReference type="NCBI Taxonomy" id="2218524"/>
    <lineage>
        <taxon>Bacteria</taxon>
        <taxon>Bacillati</taxon>
        <taxon>Candidatus Margulisiibacteriota</taxon>
        <taxon>Candidatus Termititenacia</taxon>
        <taxon>Candidatus Termititenacales</taxon>
        <taxon>Candidatus Termititenacaceae</taxon>
        <taxon>Candidatus Termititenax</taxon>
    </lineage>
</organism>